<dbReference type="EMBL" id="CATNWA010007486">
    <property type="protein sequence ID" value="CAI9554175.1"/>
    <property type="molecule type" value="Genomic_DNA"/>
</dbReference>
<evidence type="ECO:0000256" key="1">
    <source>
        <dbReference type="SAM" id="MobiDB-lite"/>
    </source>
</evidence>
<keyword evidence="3" id="KW-1185">Reference proteome</keyword>
<name>A0ABN9C3A4_9NEOB</name>
<dbReference type="Proteomes" id="UP001162483">
    <property type="component" value="Unassembled WGS sequence"/>
</dbReference>
<feature type="region of interest" description="Disordered" evidence="1">
    <location>
        <begin position="44"/>
        <end position="65"/>
    </location>
</feature>
<protein>
    <submittedName>
        <fullName evidence="2">Uncharacterized protein</fullName>
    </submittedName>
</protein>
<organism evidence="2 3">
    <name type="scientific">Staurois parvus</name>
    <dbReference type="NCBI Taxonomy" id="386267"/>
    <lineage>
        <taxon>Eukaryota</taxon>
        <taxon>Metazoa</taxon>
        <taxon>Chordata</taxon>
        <taxon>Craniata</taxon>
        <taxon>Vertebrata</taxon>
        <taxon>Euteleostomi</taxon>
        <taxon>Amphibia</taxon>
        <taxon>Batrachia</taxon>
        <taxon>Anura</taxon>
        <taxon>Neobatrachia</taxon>
        <taxon>Ranoidea</taxon>
        <taxon>Ranidae</taxon>
        <taxon>Staurois</taxon>
    </lineage>
</organism>
<proteinExistence type="predicted"/>
<reference evidence="2" key="1">
    <citation type="submission" date="2023-05" db="EMBL/GenBank/DDBJ databases">
        <authorList>
            <person name="Stuckert A."/>
        </authorList>
    </citation>
    <scope>NUCLEOTIDE SEQUENCE</scope>
</reference>
<evidence type="ECO:0000313" key="3">
    <source>
        <dbReference type="Proteomes" id="UP001162483"/>
    </source>
</evidence>
<feature type="non-terminal residue" evidence="2">
    <location>
        <position position="1"/>
    </location>
</feature>
<evidence type="ECO:0000313" key="2">
    <source>
        <dbReference type="EMBL" id="CAI9554175.1"/>
    </source>
</evidence>
<comment type="caution">
    <text evidence="2">The sequence shown here is derived from an EMBL/GenBank/DDBJ whole genome shotgun (WGS) entry which is preliminary data.</text>
</comment>
<sequence length="65" mass="6936">FLCGIPGIQRTGTSLWWVPVAGYHSVAPSDPCVLLEALLLHPPSSSSSSFYSSLTSTLSSLRFPL</sequence>
<accession>A0ABN9C3A4</accession>
<gene>
    <name evidence="2" type="ORF">SPARVUS_LOCUS4168942</name>
</gene>